<dbReference type="OMA" id="DEIQNTW"/>
<dbReference type="RefSeq" id="XP_007867032.1">
    <property type="nucleotide sequence ID" value="XM_007868841.1"/>
</dbReference>
<feature type="compositionally biased region" description="Low complexity" evidence="7">
    <location>
        <begin position="460"/>
        <end position="479"/>
    </location>
</feature>
<dbReference type="SMART" id="SM00906">
    <property type="entry name" value="Fungal_trans"/>
    <property type="match status" value="1"/>
</dbReference>
<evidence type="ECO:0000256" key="7">
    <source>
        <dbReference type="SAM" id="MobiDB-lite"/>
    </source>
</evidence>
<dbReference type="GO" id="GO:0006351">
    <property type="term" value="P:DNA-templated transcription"/>
    <property type="evidence" value="ECO:0007669"/>
    <property type="project" value="InterPro"/>
</dbReference>
<evidence type="ECO:0000313" key="9">
    <source>
        <dbReference type="EMBL" id="EPQ54782.1"/>
    </source>
</evidence>
<keyword evidence="10" id="KW-1185">Reference proteome</keyword>
<keyword evidence="4" id="KW-0238">DNA-binding</keyword>
<dbReference type="GO" id="GO:0003677">
    <property type="term" value="F:DNA binding"/>
    <property type="evidence" value="ECO:0007669"/>
    <property type="project" value="UniProtKB-KW"/>
</dbReference>
<reference evidence="9 10" key="1">
    <citation type="journal article" date="2012" name="Science">
        <title>The Paleozoic origin of enzymatic lignin decomposition reconstructed from 31 fungal genomes.</title>
        <authorList>
            <person name="Floudas D."/>
            <person name="Binder M."/>
            <person name="Riley R."/>
            <person name="Barry K."/>
            <person name="Blanchette R.A."/>
            <person name="Henrissat B."/>
            <person name="Martinez A.T."/>
            <person name="Otillar R."/>
            <person name="Spatafora J.W."/>
            <person name="Yadav J.S."/>
            <person name="Aerts A."/>
            <person name="Benoit I."/>
            <person name="Boyd A."/>
            <person name="Carlson A."/>
            <person name="Copeland A."/>
            <person name="Coutinho P.M."/>
            <person name="de Vries R.P."/>
            <person name="Ferreira P."/>
            <person name="Findley K."/>
            <person name="Foster B."/>
            <person name="Gaskell J."/>
            <person name="Glotzer D."/>
            <person name="Gorecki P."/>
            <person name="Heitman J."/>
            <person name="Hesse C."/>
            <person name="Hori C."/>
            <person name="Igarashi K."/>
            <person name="Jurgens J.A."/>
            <person name="Kallen N."/>
            <person name="Kersten P."/>
            <person name="Kohler A."/>
            <person name="Kuees U."/>
            <person name="Kumar T.K.A."/>
            <person name="Kuo A."/>
            <person name="LaButti K."/>
            <person name="Larrondo L.F."/>
            <person name="Lindquist E."/>
            <person name="Ling A."/>
            <person name="Lombard V."/>
            <person name="Lucas S."/>
            <person name="Lundell T."/>
            <person name="Martin R."/>
            <person name="McLaughlin D.J."/>
            <person name="Morgenstern I."/>
            <person name="Morin E."/>
            <person name="Murat C."/>
            <person name="Nagy L.G."/>
            <person name="Nolan M."/>
            <person name="Ohm R.A."/>
            <person name="Patyshakuliyeva A."/>
            <person name="Rokas A."/>
            <person name="Ruiz-Duenas F.J."/>
            <person name="Sabat G."/>
            <person name="Salamov A."/>
            <person name="Samejima M."/>
            <person name="Schmutz J."/>
            <person name="Slot J.C."/>
            <person name="St John F."/>
            <person name="Stenlid J."/>
            <person name="Sun H."/>
            <person name="Sun S."/>
            <person name="Syed K."/>
            <person name="Tsang A."/>
            <person name="Wiebenga A."/>
            <person name="Young D."/>
            <person name="Pisabarro A."/>
            <person name="Eastwood D.C."/>
            <person name="Martin F."/>
            <person name="Cullen D."/>
            <person name="Grigoriev I.V."/>
            <person name="Hibbett D.S."/>
        </authorList>
    </citation>
    <scope>NUCLEOTIDE SEQUENCE [LARGE SCALE GENOMIC DNA]</scope>
    <source>
        <strain evidence="9 10">ATCC 11539</strain>
    </source>
</reference>
<evidence type="ECO:0000313" key="10">
    <source>
        <dbReference type="Proteomes" id="UP000030669"/>
    </source>
</evidence>
<sequence>MRVVPELFLRDMYVFLSVSETEPPPKTAHYSPMLHNALLALALAFSDKPHLRDVETRRRFAAQAKKDIETECERPNISVVHALSLIGSFHSTQGEQTLGYMYFGMSSRMSQALGLSIDCSPWVKCGVITDDDMLARNWAYWTTFSQDVCWSLHVGREFCVPEPSDKQKIPVPFVDSEFDQITYMCPEPFFNVPAQPSLLSSTFAASCDLLKIARRIMEIVNGLTNRTRYETQLKLISEIDLQLNGWKDALPKDLDLTHSNRITALPHRLMMHLAYWWCFILLHRPFYRRPRPVHGTAVQDLDHVKLCNAAANEVMKILETWSTLYSLRYAPITVIQVAYSAGTVYTLSSVQAMARPRLAEVALATAVGKAELCISYLRETGRSWECGNQVADILQGLLQKQLRARLEMRAVDRPRLLVQTQIAHSQPHSHSHSHPHSHDQSQPDTRSPPVAHRPPELDYSHPSMSSGAGSSLSSPTSLSDPTNTMQYLLSHFGSDNSSTFPHQPVPDDPDTTMSWP</sequence>
<dbReference type="eggNOG" id="ENOG502SP8Q">
    <property type="taxonomic scope" value="Eukaryota"/>
</dbReference>
<organism evidence="9 10">
    <name type="scientific">Gloeophyllum trabeum (strain ATCC 11539 / FP-39264 / Madison 617)</name>
    <name type="common">Brown rot fungus</name>
    <dbReference type="NCBI Taxonomy" id="670483"/>
    <lineage>
        <taxon>Eukaryota</taxon>
        <taxon>Fungi</taxon>
        <taxon>Dikarya</taxon>
        <taxon>Basidiomycota</taxon>
        <taxon>Agaricomycotina</taxon>
        <taxon>Agaricomycetes</taxon>
        <taxon>Gloeophyllales</taxon>
        <taxon>Gloeophyllaceae</taxon>
        <taxon>Gloeophyllum</taxon>
    </lineage>
</organism>
<name>S7Q5L6_GLOTA</name>
<evidence type="ECO:0000256" key="1">
    <source>
        <dbReference type="ARBA" id="ARBA00022723"/>
    </source>
</evidence>
<dbReference type="KEGG" id="gtr:GLOTRDRAFT_77517"/>
<evidence type="ECO:0000256" key="2">
    <source>
        <dbReference type="ARBA" id="ARBA00022833"/>
    </source>
</evidence>
<keyword evidence="2" id="KW-0862">Zinc</keyword>
<keyword evidence="3" id="KW-0805">Transcription regulation</keyword>
<dbReference type="CDD" id="cd12148">
    <property type="entry name" value="fungal_TF_MHR"/>
    <property type="match status" value="1"/>
</dbReference>
<dbReference type="OrthoDB" id="2154091at2759"/>
<keyword evidence="6" id="KW-0539">Nucleus</keyword>
<evidence type="ECO:0000256" key="4">
    <source>
        <dbReference type="ARBA" id="ARBA00023125"/>
    </source>
</evidence>
<keyword evidence="1" id="KW-0479">Metal-binding</keyword>
<dbReference type="InterPro" id="IPR007219">
    <property type="entry name" value="XnlR_reg_dom"/>
</dbReference>
<feature type="non-terminal residue" evidence="9">
    <location>
        <position position="516"/>
    </location>
</feature>
<feature type="compositionally biased region" description="Polar residues" evidence="7">
    <location>
        <begin position="480"/>
        <end position="501"/>
    </location>
</feature>
<proteinExistence type="predicted"/>
<dbReference type="PANTHER" id="PTHR31313:SF81">
    <property type="entry name" value="TY1 ENHANCER ACTIVATOR"/>
    <property type="match status" value="1"/>
</dbReference>
<evidence type="ECO:0000256" key="6">
    <source>
        <dbReference type="ARBA" id="ARBA00023242"/>
    </source>
</evidence>
<accession>S7Q5L6</accession>
<feature type="region of interest" description="Disordered" evidence="7">
    <location>
        <begin position="421"/>
        <end position="516"/>
    </location>
</feature>
<evidence type="ECO:0000259" key="8">
    <source>
        <dbReference type="SMART" id="SM00906"/>
    </source>
</evidence>
<dbReference type="Proteomes" id="UP000030669">
    <property type="component" value="Unassembled WGS sequence"/>
</dbReference>
<dbReference type="HOGENOM" id="CLU_528503_0_0_1"/>
<dbReference type="Pfam" id="PF04082">
    <property type="entry name" value="Fungal_trans"/>
    <property type="match status" value="1"/>
</dbReference>
<dbReference type="EMBL" id="KB469303">
    <property type="protein sequence ID" value="EPQ54782.1"/>
    <property type="molecule type" value="Genomic_DNA"/>
</dbReference>
<dbReference type="AlphaFoldDB" id="S7Q5L6"/>
<dbReference type="GO" id="GO:0008270">
    <property type="term" value="F:zinc ion binding"/>
    <property type="evidence" value="ECO:0007669"/>
    <property type="project" value="InterPro"/>
</dbReference>
<dbReference type="PANTHER" id="PTHR31313">
    <property type="entry name" value="TY1 ENHANCER ACTIVATOR"/>
    <property type="match status" value="1"/>
</dbReference>
<dbReference type="InterPro" id="IPR051615">
    <property type="entry name" value="Transcr_Regulatory_Elem"/>
</dbReference>
<evidence type="ECO:0000256" key="5">
    <source>
        <dbReference type="ARBA" id="ARBA00023163"/>
    </source>
</evidence>
<dbReference type="STRING" id="670483.S7Q5L6"/>
<evidence type="ECO:0000256" key="3">
    <source>
        <dbReference type="ARBA" id="ARBA00023015"/>
    </source>
</evidence>
<dbReference type="GeneID" id="19308714"/>
<feature type="domain" description="Xylanolytic transcriptional activator regulatory" evidence="8">
    <location>
        <begin position="99"/>
        <end position="178"/>
    </location>
</feature>
<keyword evidence="5" id="KW-0804">Transcription</keyword>
<gene>
    <name evidence="9" type="ORF">GLOTRDRAFT_77517</name>
</gene>
<protein>
    <recommendedName>
        <fullName evidence="8">Xylanolytic transcriptional activator regulatory domain-containing protein</fullName>
    </recommendedName>
</protein>